<dbReference type="InterPro" id="IPR016024">
    <property type="entry name" value="ARM-type_fold"/>
</dbReference>
<protein>
    <submittedName>
        <fullName evidence="5">Interferon-related developmental regulator 1</fullName>
    </submittedName>
</protein>
<dbReference type="InterPro" id="IPR007701">
    <property type="entry name" value="Interferon-rel_develop_reg_N"/>
</dbReference>
<reference evidence="5 6" key="1">
    <citation type="submission" date="2019-07" db="EMBL/GenBank/DDBJ databases">
        <title>Draft genome assembly of a fouling barnacle, Amphibalanus amphitrite (Darwin, 1854): The first reference genome for Thecostraca.</title>
        <authorList>
            <person name="Kim W."/>
        </authorList>
    </citation>
    <scope>NUCLEOTIDE SEQUENCE [LARGE SCALE GENOMIC DNA]</scope>
    <source>
        <strain evidence="5">SNU_AA5</strain>
        <tissue evidence="5">Soma without cirri and trophi</tissue>
    </source>
</reference>
<evidence type="ECO:0000313" key="5">
    <source>
        <dbReference type="EMBL" id="KAF0299041.1"/>
    </source>
</evidence>
<feature type="domain" description="Interferon-related developmental regulator C-terminal" evidence="3">
    <location>
        <begin position="359"/>
        <end position="410"/>
    </location>
</feature>
<dbReference type="PANTHER" id="PTHR12354">
    <property type="entry name" value="INTERFERON-RELATED DEVELOPMENTAL REGULATOR"/>
    <property type="match status" value="1"/>
</dbReference>
<name>A0A6A4WAX1_AMPAM</name>
<dbReference type="InterPro" id="IPR011989">
    <property type="entry name" value="ARM-like"/>
</dbReference>
<feature type="compositionally biased region" description="Basic residues" evidence="2">
    <location>
        <begin position="1"/>
        <end position="10"/>
    </location>
</feature>
<evidence type="ECO:0000256" key="1">
    <source>
        <dbReference type="ARBA" id="ARBA00008828"/>
    </source>
</evidence>
<evidence type="ECO:0000259" key="3">
    <source>
        <dbReference type="Pfam" id="PF04836"/>
    </source>
</evidence>
<comment type="similarity">
    <text evidence="1">Belongs to the IFRD family.</text>
</comment>
<dbReference type="PANTHER" id="PTHR12354:SF1">
    <property type="entry name" value="INTERFERON-RELATED DEVELOPMENTAL REGULATOR 1"/>
    <property type="match status" value="1"/>
</dbReference>
<evidence type="ECO:0000259" key="4">
    <source>
        <dbReference type="Pfam" id="PF05004"/>
    </source>
</evidence>
<dbReference type="AlphaFoldDB" id="A0A6A4WAX1"/>
<feature type="compositionally biased region" description="Basic and acidic residues" evidence="2">
    <location>
        <begin position="18"/>
        <end position="30"/>
    </location>
</feature>
<gene>
    <name evidence="5" type="primary">IFRD1</name>
    <name evidence="5" type="ORF">FJT64_000396</name>
</gene>
<dbReference type="SUPFAM" id="SSF48371">
    <property type="entry name" value="ARM repeat"/>
    <property type="match status" value="1"/>
</dbReference>
<dbReference type="Proteomes" id="UP000440578">
    <property type="component" value="Unassembled WGS sequence"/>
</dbReference>
<dbReference type="EMBL" id="VIIS01001398">
    <property type="protein sequence ID" value="KAF0299041.1"/>
    <property type="molecule type" value="Genomic_DNA"/>
</dbReference>
<dbReference type="InterPro" id="IPR039777">
    <property type="entry name" value="IFRD"/>
</dbReference>
<proteinExistence type="inferred from homology"/>
<sequence>MPKGNRKKAGGKSGGRGRGGDADEELHHSDTISITSSLDERSVCDGSVCGDQDVDESSQAEHFEEKVCMAMDGALDKSATTRTNSLLALCTAFSKEYVPEFVESRRMTLSDTVEKSLKKGKSVEVAAAADLAVLICLQLADVSGVELVYSELRHTLATLVADNAQPAAARAKCCLALGAICYLSNAEPTEVHANMSLLESLVFSSARQDGGAGPAAAAVSPPLATAALQAWTLMVTDVSHNALLKVAESQLPRLTALLESPDVELRIAAGEAIVALYELLWSLRQLATDSTKTRKKSDRKQQRCVFRDILHTFEDDEYPNDQVKFGREVLLIDTWSKKRLYDFLASVLRSGTNTHLKQNELVRAALGLGAPLVSAGSQVPRLSKLDRMYQLNEATKCRQQARGKYRDKRTAIFD</sequence>
<accession>A0A6A4WAX1</accession>
<keyword evidence="6" id="KW-1185">Reference proteome</keyword>
<feature type="region of interest" description="Disordered" evidence="2">
    <location>
        <begin position="1"/>
        <end position="34"/>
    </location>
</feature>
<organism evidence="5 6">
    <name type="scientific">Amphibalanus amphitrite</name>
    <name type="common">Striped barnacle</name>
    <name type="synonym">Balanus amphitrite</name>
    <dbReference type="NCBI Taxonomy" id="1232801"/>
    <lineage>
        <taxon>Eukaryota</taxon>
        <taxon>Metazoa</taxon>
        <taxon>Ecdysozoa</taxon>
        <taxon>Arthropoda</taxon>
        <taxon>Crustacea</taxon>
        <taxon>Multicrustacea</taxon>
        <taxon>Cirripedia</taxon>
        <taxon>Thoracica</taxon>
        <taxon>Thoracicalcarea</taxon>
        <taxon>Balanomorpha</taxon>
        <taxon>Balanoidea</taxon>
        <taxon>Balanidae</taxon>
        <taxon>Amphibalaninae</taxon>
        <taxon>Amphibalanus</taxon>
    </lineage>
</organism>
<dbReference type="InterPro" id="IPR006921">
    <property type="entry name" value="Interferon-rel_develop_reg_C"/>
</dbReference>
<feature type="domain" description="Interferon-related developmental regulator N-terminal" evidence="4">
    <location>
        <begin position="36"/>
        <end position="279"/>
    </location>
</feature>
<evidence type="ECO:0000313" key="6">
    <source>
        <dbReference type="Proteomes" id="UP000440578"/>
    </source>
</evidence>
<dbReference type="Pfam" id="PF04836">
    <property type="entry name" value="IFRD_C"/>
    <property type="match status" value="1"/>
</dbReference>
<comment type="caution">
    <text evidence="5">The sequence shown here is derived from an EMBL/GenBank/DDBJ whole genome shotgun (WGS) entry which is preliminary data.</text>
</comment>
<dbReference type="OrthoDB" id="18978at2759"/>
<evidence type="ECO:0000256" key="2">
    <source>
        <dbReference type="SAM" id="MobiDB-lite"/>
    </source>
</evidence>
<dbReference type="Gene3D" id="1.25.10.10">
    <property type="entry name" value="Leucine-rich Repeat Variant"/>
    <property type="match status" value="1"/>
</dbReference>
<dbReference type="Pfam" id="PF05004">
    <property type="entry name" value="IFRD"/>
    <property type="match status" value="1"/>
</dbReference>